<accession>A0A163KFR6</accession>
<keyword evidence="9" id="KW-1133">Transmembrane helix</keyword>
<dbReference type="SUPFAM" id="SSF48264">
    <property type="entry name" value="Cytochrome P450"/>
    <property type="match status" value="1"/>
</dbReference>
<dbReference type="STRING" id="5454.A0A163KFR6"/>
<keyword evidence="5" id="KW-0560">Oxidoreductase</keyword>
<dbReference type="SUPFAM" id="SSF51735">
    <property type="entry name" value="NAD(P)-binding Rossmann-fold domains"/>
    <property type="match status" value="1"/>
</dbReference>
<keyword evidence="3 8" id="KW-0349">Heme</keyword>
<dbReference type="InterPro" id="IPR001128">
    <property type="entry name" value="Cyt_P450"/>
</dbReference>
<comment type="cofactor">
    <cofactor evidence="1 8">
        <name>heme</name>
        <dbReference type="ChEBI" id="CHEBI:30413"/>
    </cofactor>
</comment>
<dbReference type="InterPro" id="IPR017972">
    <property type="entry name" value="Cyt_P450_CS"/>
</dbReference>
<keyword evidence="6 8" id="KW-0408">Iron</keyword>
<keyword evidence="11" id="KW-1185">Reference proteome</keyword>
<dbReference type="PROSITE" id="PS00086">
    <property type="entry name" value="CYTOCHROME_P450"/>
    <property type="match status" value="1"/>
</dbReference>
<organism evidence="10 11">
    <name type="scientific">Didymella rabiei</name>
    <name type="common">Chickpea ascochyta blight fungus</name>
    <name type="synonym">Mycosphaerella rabiei</name>
    <dbReference type="NCBI Taxonomy" id="5454"/>
    <lineage>
        <taxon>Eukaryota</taxon>
        <taxon>Fungi</taxon>
        <taxon>Dikarya</taxon>
        <taxon>Ascomycota</taxon>
        <taxon>Pezizomycotina</taxon>
        <taxon>Dothideomycetes</taxon>
        <taxon>Pleosporomycetidae</taxon>
        <taxon>Pleosporales</taxon>
        <taxon>Pleosporineae</taxon>
        <taxon>Didymellaceae</taxon>
        <taxon>Ascochyta</taxon>
    </lineage>
</organism>
<proteinExistence type="inferred from homology"/>
<keyword evidence="7" id="KW-0503">Monooxygenase</keyword>
<reference evidence="10 11" key="1">
    <citation type="journal article" date="2016" name="Sci. Rep.">
        <title>Draft genome sequencing and secretome analysis of fungal phytopathogen Ascochyta rabiei provides insight into the necrotrophic effector repertoire.</title>
        <authorList>
            <person name="Verma S."/>
            <person name="Gazara R.K."/>
            <person name="Nizam S."/>
            <person name="Parween S."/>
            <person name="Chattopadhyay D."/>
            <person name="Verma P.K."/>
        </authorList>
    </citation>
    <scope>NUCLEOTIDE SEQUENCE [LARGE SCALE GENOMIC DNA]</scope>
    <source>
        <strain evidence="10 11">ArDII</strain>
    </source>
</reference>
<evidence type="ECO:0000256" key="6">
    <source>
        <dbReference type="ARBA" id="ARBA00023004"/>
    </source>
</evidence>
<dbReference type="InterPro" id="IPR002347">
    <property type="entry name" value="SDR_fam"/>
</dbReference>
<dbReference type="AlphaFoldDB" id="A0A163KFR6"/>
<dbReference type="PRINTS" id="PR01239">
    <property type="entry name" value="EP450IICYP52"/>
</dbReference>
<dbReference type="PANTHER" id="PTHR24287">
    <property type="entry name" value="P450, PUTATIVE (EUROFUNG)-RELATED"/>
    <property type="match status" value="1"/>
</dbReference>
<dbReference type="PRINTS" id="PR00464">
    <property type="entry name" value="EP450II"/>
</dbReference>
<evidence type="ECO:0000256" key="3">
    <source>
        <dbReference type="ARBA" id="ARBA00022617"/>
    </source>
</evidence>
<sequence length="774" mass="86360">MVLSPLIFALAGAFVSYVLYTQVMLYLARRQFKKDNGCQPCTKVFNKDPILGIDVMRVMGTNSKKHITLDENKKRFERMGNTYHTRMAVTPAIATCEPENVKTILSLKFKDYSLGNRTQSFTPLLGHGIFNADGERWSNSRHLLRPNFARDQVADLEAFERHFKLMLKHIPKDGSTVDLQVLFFCLTIDTATEFLFNHSTNTLRMVGQQDDDNEDAVFGRMFNYAQDDIVTRLRMGPLNRFRNNAKGEEAIHICHAYIDKFVDDAIAFKQQQDEEKKAVSQKDERYIFIHQLAKQTTDRKRLRDELVNILLAGRDTTASLLSNMFFEIAKRPDIFAKLRDEVAFLEGRAPTYEELKNFKYLKWCLNESLRIHPVVPGNSRSAIRDTVLPLGGGPDGQHPLFVPKGTTVGYSPYAMHRRKDLYGPDADKYKPERWATLRPGWEYLPFNGGPRICLGQQYALTEAGYVTFFSSINSRKYITEMPKNLTVVVTGSNRGVGQGIVQLLAKTSHTQPLTIYATSRSGNDLGVQASPPNEVRYSKLDIGSSSSIQSFFSNVKEVDVLINNAGINNAGINNNNSETPDLAEQVIDVNYRGTRDMCEAFLLASGGREAGARIVNVSSTACQLNNYASSTAEKFRAVKSVRDVDALAETYIKAVKSGGSAQKDEGFGSPPKSYQVSKALINALTVVLARENQDVAINCCCPGWVDTDMGHQVGKPPKTLEEGARIPARLAIGELGARGNQDGALGKGGSEKVSGRYFENEGVTDRGWGREREW</sequence>
<dbReference type="PRINTS" id="PR00385">
    <property type="entry name" value="P450"/>
</dbReference>
<evidence type="ECO:0000256" key="5">
    <source>
        <dbReference type="ARBA" id="ARBA00023002"/>
    </source>
</evidence>
<feature type="binding site" description="axial binding residue" evidence="8">
    <location>
        <position position="453"/>
    </location>
    <ligand>
        <name>heme</name>
        <dbReference type="ChEBI" id="CHEBI:30413"/>
    </ligand>
    <ligandPart>
        <name>Fe</name>
        <dbReference type="ChEBI" id="CHEBI:18248"/>
    </ligandPart>
</feature>
<dbReference type="CDD" id="cd11063">
    <property type="entry name" value="CYP52"/>
    <property type="match status" value="1"/>
</dbReference>
<protein>
    <submittedName>
        <fullName evidence="10">Heme binding</fullName>
    </submittedName>
</protein>
<gene>
    <name evidence="10" type="ORF">ST47_g1890</name>
</gene>
<dbReference type="Pfam" id="PF00067">
    <property type="entry name" value="p450"/>
    <property type="match status" value="1"/>
</dbReference>
<dbReference type="InterPro" id="IPR002402">
    <property type="entry name" value="Cyt_P450_E_grp-II"/>
</dbReference>
<dbReference type="Gene3D" id="3.40.50.720">
    <property type="entry name" value="NAD(P)-binding Rossmann-like Domain"/>
    <property type="match status" value="1"/>
</dbReference>
<dbReference type="Pfam" id="PF00106">
    <property type="entry name" value="adh_short"/>
    <property type="match status" value="1"/>
</dbReference>
<evidence type="ECO:0000313" key="10">
    <source>
        <dbReference type="EMBL" id="KZM26969.1"/>
    </source>
</evidence>
<dbReference type="InterPro" id="IPR002974">
    <property type="entry name" value="Cyt_P450_E_CYP52_ascomycetes"/>
</dbReference>
<comment type="similarity">
    <text evidence="2">Belongs to the cytochrome P450 family.</text>
</comment>
<dbReference type="PANTHER" id="PTHR24287:SF17">
    <property type="entry name" value="P450, PUTATIVE (EUROFUNG)-RELATED"/>
    <property type="match status" value="1"/>
</dbReference>
<name>A0A163KFR6_DIDRA</name>
<dbReference type="GO" id="GO:0020037">
    <property type="term" value="F:heme binding"/>
    <property type="evidence" value="ECO:0007669"/>
    <property type="project" value="InterPro"/>
</dbReference>
<evidence type="ECO:0000313" key="11">
    <source>
        <dbReference type="Proteomes" id="UP000076837"/>
    </source>
</evidence>
<dbReference type="EMBL" id="JYNV01000083">
    <property type="protein sequence ID" value="KZM26969.1"/>
    <property type="molecule type" value="Genomic_DNA"/>
</dbReference>
<dbReference type="Gene3D" id="1.10.630.10">
    <property type="entry name" value="Cytochrome P450"/>
    <property type="match status" value="1"/>
</dbReference>
<dbReference type="GO" id="GO:0016712">
    <property type="term" value="F:oxidoreductase activity, acting on paired donors, with incorporation or reduction of molecular oxygen, reduced flavin or flavoprotein as one donor, and incorporation of one atom of oxygen"/>
    <property type="evidence" value="ECO:0007669"/>
    <property type="project" value="InterPro"/>
</dbReference>
<dbReference type="GO" id="GO:0005506">
    <property type="term" value="F:iron ion binding"/>
    <property type="evidence" value="ECO:0007669"/>
    <property type="project" value="InterPro"/>
</dbReference>
<dbReference type="InterPro" id="IPR047146">
    <property type="entry name" value="Cyt_P450_E_CYP52_fungi"/>
</dbReference>
<keyword evidence="9" id="KW-0812">Transmembrane</keyword>
<evidence type="ECO:0000256" key="9">
    <source>
        <dbReference type="SAM" id="Phobius"/>
    </source>
</evidence>
<dbReference type="InterPro" id="IPR036396">
    <property type="entry name" value="Cyt_P450_sf"/>
</dbReference>
<evidence type="ECO:0000256" key="4">
    <source>
        <dbReference type="ARBA" id="ARBA00022723"/>
    </source>
</evidence>
<keyword evidence="9" id="KW-0472">Membrane</keyword>
<feature type="transmembrane region" description="Helical" evidence="9">
    <location>
        <begin position="6"/>
        <end position="27"/>
    </location>
</feature>
<dbReference type="InterPro" id="IPR036291">
    <property type="entry name" value="NAD(P)-bd_dom_sf"/>
</dbReference>
<evidence type="ECO:0000256" key="8">
    <source>
        <dbReference type="PIRSR" id="PIRSR602402-1"/>
    </source>
</evidence>
<evidence type="ECO:0000256" key="2">
    <source>
        <dbReference type="ARBA" id="ARBA00010617"/>
    </source>
</evidence>
<evidence type="ECO:0000256" key="1">
    <source>
        <dbReference type="ARBA" id="ARBA00001971"/>
    </source>
</evidence>
<keyword evidence="4 8" id="KW-0479">Metal-binding</keyword>
<dbReference type="Proteomes" id="UP000076837">
    <property type="component" value="Unassembled WGS sequence"/>
</dbReference>
<comment type="caution">
    <text evidence="10">The sequence shown here is derived from an EMBL/GenBank/DDBJ whole genome shotgun (WGS) entry which is preliminary data.</text>
</comment>
<evidence type="ECO:0000256" key="7">
    <source>
        <dbReference type="ARBA" id="ARBA00023033"/>
    </source>
</evidence>